<dbReference type="AlphaFoldDB" id="A0A7W2EDY0"/>
<evidence type="ECO:0000313" key="2">
    <source>
        <dbReference type="Proteomes" id="UP000566711"/>
    </source>
</evidence>
<dbReference type="EMBL" id="JACEZS010000001">
    <property type="protein sequence ID" value="MBA5604156.1"/>
    <property type="molecule type" value="Genomic_DNA"/>
</dbReference>
<comment type="caution">
    <text evidence="1">The sequence shown here is derived from an EMBL/GenBank/DDBJ whole genome shotgun (WGS) entry which is preliminary data.</text>
</comment>
<dbReference type="RefSeq" id="WP_182213442.1">
    <property type="nucleotide sequence ID" value="NZ_JACEZS010000001.1"/>
</dbReference>
<dbReference type="Proteomes" id="UP000566711">
    <property type="component" value="Unassembled WGS sequence"/>
</dbReference>
<proteinExistence type="predicted"/>
<name>A0A7W2EDY0_9BURK</name>
<reference evidence="1 2" key="1">
    <citation type="submission" date="2020-07" db="EMBL/GenBank/DDBJ databases">
        <title>Novel species isolated from subtropical streams in China.</title>
        <authorList>
            <person name="Lu H."/>
        </authorList>
    </citation>
    <scope>NUCLEOTIDE SEQUENCE [LARGE SCALE GENOMIC DNA]</scope>
    <source>
        <strain evidence="1 2">FT3S</strain>
    </source>
</reference>
<organism evidence="1 2">
    <name type="scientific">Rugamonas fusca</name>
    <dbReference type="NCBI Taxonomy" id="2758568"/>
    <lineage>
        <taxon>Bacteria</taxon>
        <taxon>Pseudomonadati</taxon>
        <taxon>Pseudomonadota</taxon>
        <taxon>Betaproteobacteria</taxon>
        <taxon>Burkholderiales</taxon>
        <taxon>Oxalobacteraceae</taxon>
        <taxon>Telluria group</taxon>
        <taxon>Rugamonas</taxon>
    </lineage>
</organism>
<keyword evidence="2" id="KW-1185">Reference proteome</keyword>
<protein>
    <submittedName>
        <fullName evidence="1">Uncharacterized protein</fullName>
    </submittedName>
</protein>
<gene>
    <name evidence="1" type="ORF">H3H36_02110</name>
</gene>
<sequence length="224" mass="24716">MHVEVPKPKFSSIREFAGEYLMIVISIGTALALEHAVQSWHHLHLAEEARQRMDVEIQQNTQQILKDLEHNKAEMQALAKLHASLLKDIKAKVPDAQAIAHLTSNSKGNLGFSLNSPTSSHDAWDVAVANQSASWLEPAELQLYSRTYALFRDTAPVTNMSVSMFNGAQMMKTANDLQMGAAKPGEVLYTITSMLGSYAIVINELSRLSKELEAAKAALHRRAP</sequence>
<evidence type="ECO:0000313" key="1">
    <source>
        <dbReference type="EMBL" id="MBA5604156.1"/>
    </source>
</evidence>
<accession>A0A7W2EDY0</accession>